<protein>
    <submittedName>
        <fullName evidence="6">ABC transporter substrate-binding protein</fullName>
    </submittedName>
</protein>
<dbReference type="RefSeq" id="WP_127188468.1">
    <property type="nucleotide sequence ID" value="NZ_RZNJ01000003.1"/>
</dbReference>
<keyword evidence="3 4" id="KW-0732">Signal</keyword>
<sequence>MQFPIKTVLYAAVASLVLIGAAQAQRTDIRIGVVLEPPALDPTAGAAEAIDIVVYQNIFEGLTRVDETGAVQPGLATDWTISEDGLTYTFNLAEGVTFHDGTPFSAEDVVFTFERILADDSVNAQKALYAPIESVTAIDAATVEIVLERPSGMFLFDIGRGDAVIVSPATADTNATDPVGTGPFRFVQWNRGSRIQLARYEEYWGELPALTEASYHFIGDTAAGINALLAEEVDGFNNFASESIALFEADPRFKVLVGTTEGEIIMATNNRQPPFDDLRVRQALAHAIDRQALIDGVSNGFGVPIGSHFAPHHPYYVDLTGTYPHDLEAARALLAEAGFPDGFSTAMKLPPVNYARLGGQILASQFAEIGVTVELINVEWAQWLTDVLTNKDYDLSIVAHVEPFDIGIYADPDYYFGYDDADFQAIISELSTTTDDARRRELAVAAQTRLAEQAVNGFLYQLPQIGVWNAKVEGQWVDSPIEGVVLRDIRWVD</sequence>
<organism evidence="6 7">
    <name type="scientific">Arsenicitalea aurantiaca</name>
    <dbReference type="NCBI Taxonomy" id="1783274"/>
    <lineage>
        <taxon>Bacteria</taxon>
        <taxon>Pseudomonadati</taxon>
        <taxon>Pseudomonadota</taxon>
        <taxon>Alphaproteobacteria</taxon>
        <taxon>Hyphomicrobiales</taxon>
        <taxon>Devosiaceae</taxon>
        <taxon>Arsenicitalea</taxon>
    </lineage>
</organism>
<dbReference type="OrthoDB" id="8144963at2"/>
<feature type="chain" id="PRO_5019008519" evidence="4">
    <location>
        <begin position="25"/>
        <end position="493"/>
    </location>
</feature>
<dbReference type="PIRSF" id="PIRSF002741">
    <property type="entry name" value="MppA"/>
    <property type="match status" value="1"/>
</dbReference>
<evidence type="ECO:0000259" key="5">
    <source>
        <dbReference type="Pfam" id="PF00496"/>
    </source>
</evidence>
<dbReference type="GO" id="GO:0030288">
    <property type="term" value="C:outer membrane-bounded periplasmic space"/>
    <property type="evidence" value="ECO:0007669"/>
    <property type="project" value="UniProtKB-ARBA"/>
</dbReference>
<gene>
    <name evidence="6" type="ORF">EMQ25_10190</name>
</gene>
<evidence type="ECO:0000256" key="1">
    <source>
        <dbReference type="ARBA" id="ARBA00004418"/>
    </source>
</evidence>
<feature type="domain" description="Solute-binding protein family 5" evidence="5">
    <location>
        <begin position="71"/>
        <end position="401"/>
    </location>
</feature>
<dbReference type="Gene3D" id="3.40.190.10">
    <property type="entry name" value="Periplasmic binding protein-like II"/>
    <property type="match status" value="1"/>
</dbReference>
<dbReference type="SUPFAM" id="SSF53850">
    <property type="entry name" value="Periplasmic binding protein-like II"/>
    <property type="match status" value="1"/>
</dbReference>
<evidence type="ECO:0000256" key="4">
    <source>
        <dbReference type="SAM" id="SignalP"/>
    </source>
</evidence>
<dbReference type="Gene3D" id="3.10.105.10">
    <property type="entry name" value="Dipeptide-binding Protein, Domain 3"/>
    <property type="match status" value="1"/>
</dbReference>
<dbReference type="InterPro" id="IPR000914">
    <property type="entry name" value="SBP_5_dom"/>
</dbReference>
<dbReference type="GO" id="GO:1904680">
    <property type="term" value="F:peptide transmembrane transporter activity"/>
    <property type="evidence" value="ECO:0007669"/>
    <property type="project" value="TreeGrafter"/>
</dbReference>
<reference evidence="6 7" key="1">
    <citation type="journal article" date="2016" name="Int. J. Syst. Evol. Microbiol.">
        <title>Arsenicitalea aurantiaca gen. nov., sp. nov., a new member of the family Hyphomicrobiaceae, isolated from high-arsenic sediment.</title>
        <authorList>
            <person name="Mu Y."/>
            <person name="Zhou L."/>
            <person name="Zeng X.C."/>
            <person name="Liu L."/>
            <person name="Pan Y."/>
            <person name="Chen X."/>
            <person name="Wang J."/>
            <person name="Li S."/>
            <person name="Li W.J."/>
            <person name="Wang Y."/>
        </authorList>
    </citation>
    <scope>NUCLEOTIDE SEQUENCE [LARGE SCALE GENOMIC DNA]</scope>
    <source>
        <strain evidence="6 7">42-50</strain>
    </source>
</reference>
<comment type="subcellular location">
    <subcellularLocation>
        <location evidence="1">Periplasm</location>
    </subcellularLocation>
</comment>
<dbReference type="Proteomes" id="UP000281547">
    <property type="component" value="Unassembled WGS sequence"/>
</dbReference>
<accession>A0A433XAY8</accession>
<comment type="similarity">
    <text evidence="2">Belongs to the bacterial solute-binding protein 5 family.</text>
</comment>
<name>A0A433XAY8_9HYPH</name>
<dbReference type="PANTHER" id="PTHR30290:SF38">
    <property type="entry name" value="D,D-DIPEPTIDE-BINDING PERIPLASMIC PROTEIN DDPA-RELATED"/>
    <property type="match status" value="1"/>
</dbReference>
<dbReference type="GO" id="GO:0043190">
    <property type="term" value="C:ATP-binding cassette (ABC) transporter complex"/>
    <property type="evidence" value="ECO:0007669"/>
    <property type="project" value="InterPro"/>
</dbReference>
<dbReference type="InterPro" id="IPR039424">
    <property type="entry name" value="SBP_5"/>
</dbReference>
<dbReference type="PANTHER" id="PTHR30290">
    <property type="entry name" value="PERIPLASMIC BINDING COMPONENT OF ABC TRANSPORTER"/>
    <property type="match status" value="1"/>
</dbReference>
<dbReference type="Pfam" id="PF00496">
    <property type="entry name" value="SBP_bac_5"/>
    <property type="match status" value="1"/>
</dbReference>
<feature type="signal peptide" evidence="4">
    <location>
        <begin position="1"/>
        <end position="24"/>
    </location>
</feature>
<proteinExistence type="inferred from homology"/>
<keyword evidence="7" id="KW-1185">Reference proteome</keyword>
<evidence type="ECO:0000313" key="7">
    <source>
        <dbReference type="Proteomes" id="UP000281547"/>
    </source>
</evidence>
<comment type="caution">
    <text evidence="6">The sequence shown here is derived from an EMBL/GenBank/DDBJ whole genome shotgun (WGS) entry which is preliminary data.</text>
</comment>
<dbReference type="EMBL" id="RZNJ01000003">
    <property type="protein sequence ID" value="RUT31222.1"/>
    <property type="molecule type" value="Genomic_DNA"/>
</dbReference>
<dbReference type="CDD" id="cd08494">
    <property type="entry name" value="PBP2_NikA_DppA_OppA_like_6"/>
    <property type="match status" value="1"/>
</dbReference>
<evidence type="ECO:0000256" key="3">
    <source>
        <dbReference type="ARBA" id="ARBA00022729"/>
    </source>
</evidence>
<evidence type="ECO:0000256" key="2">
    <source>
        <dbReference type="ARBA" id="ARBA00005695"/>
    </source>
</evidence>
<dbReference type="AlphaFoldDB" id="A0A433XAY8"/>
<dbReference type="InterPro" id="IPR030678">
    <property type="entry name" value="Peptide/Ni-bd"/>
</dbReference>
<evidence type="ECO:0000313" key="6">
    <source>
        <dbReference type="EMBL" id="RUT31222.1"/>
    </source>
</evidence>
<dbReference type="GO" id="GO:0015833">
    <property type="term" value="P:peptide transport"/>
    <property type="evidence" value="ECO:0007669"/>
    <property type="project" value="TreeGrafter"/>
</dbReference>